<feature type="transmembrane region" description="Helical" evidence="1">
    <location>
        <begin position="258"/>
        <end position="278"/>
    </location>
</feature>
<evidence type="ECO:0000256" key="1">
    <source>
        <dbReference type="SAM" id="Phobius"/>
    </source>
</evidence>
<feature type="transmembrane region" description="Helical" evidence="1">
    <location>
        <begin position="48"/>
        <end position="67"/>
    </location>
</feature>
<dbReference type="InterPro" id="IPR026046">
    <property type="entry name" value="UBIAD1"/>
</dbReference>
<keyword evidence="1" id="KW-0812">Transmembrane</keyword>
<keyword evidence="1" id="KW-1133">Transmembrane helix</keyword>
<evidence type="ECO:0000313" key="3">
    <source>
        <dbReference type="Proteomes" id="UP000199225"/>
    </source>
</evidence>
<gene>
    <name evidence="2" type="ORF">SAMN04490247_1244</name>
</gene>
<evidence type="ECO:0000313" key="2">
    <source>
        <dbReference type="EMBL" id="SDJ24003.1"/>
    </source>
</evidence>
<feature type="transmembrane region" description="Helical" evidence="1">
    <location>
        <begin position="110"/>
        <end position="138"/>
    </location>
</feature>
<accession>A0A1G8S463</accession>
<dbReference type="OrthoDB" id="2380496at2"/>
<proteinExistence type="predicted"/>
<keyword evidence="2" id="KW-0808">Transferase</keyword>
<reference evidence="3" key="1">
    <citation type="submission" date="2016-10" db="EMBL/GenBank/DDBJ databases">
        <authorList>
            <person name="Varghese N."/>
            <person name="Submissions S."/>
        </authorList>
    </citation>
    <scope>NUCLEOTIDE SEQUENCE [LARGE SCALE GENOMIC DNA]</scope>
    <source>
        <strain evidence="3">DSM 4771</strain>
    </source>
</reference>
<keyword evidence="3" id="KW-1185">Reference proteome</keyword>
<organism evidence="2 3">
    <name type="scientific">Salimicrobium halophilum</name>
    <dbReference type="NCBI Taxonomy" id="86666"/>
    <lineage>
        <taxon>Bacteria</taxon>
        <taxon>Bacillati</taxon>
        <taxon>Bacillota</taxon>
        <taxon>Bacilli</taxon>
        <taxon>Bacillales</taxon>
        <taxon>Bacillaceae</taxon>
        <taxon>Salimicrobium</taxon>
    </lineage>
</organism>
<protein>
    <submittedName>
        <fullName evidence="2">1,4-dihydroxy-2-naphthoate octaprenyltransferase</fullName>
    </submittedName>
</protein>
<feature type="transmembrane region" description="Helical" evidence="1">
    <location>
        <begin position="158"/>
        <end position="176"/>
    </location>
</feature>
<dbReference type="GO" id="GO:0004659">
    <property type="term" value="F:prenyltransferase activity"/>
    <property type="evidence" value="ECO:0007669"/>
    <property type="project" value="InterPro"/>
</dbReference>
<dbReference type="Proteomes" id="UP000199225">
    <property type="component" value="Unassembled WGS sequence"/>
</dbReference>
<feature type="transmembrane region" description="Helical" evidence="1">
    <location>
        <begin position="232"/>
        <end position="251"/>
    </location>
</feature>
<dbReference type="CDD" id="cd13962">
    <property type="entry name" value="PT_UbiA_UBIAD1"/>
    <property type="match status" value="1"/>
</dbReference>
<feature type="transmembrane region" description="Helical" evidence="1">
    <location>
        <begin position="12"/>
        <end position="36"/>
    </location>
</feature>
<feature type="transmembrane region" description="Helical" evidence="1">
    <location>
        <begin position="183"/>
        <end position="201"/>
    </location>
</feature>
<dbReference type="STRING" id="86666.SAMN04490247_1244"/>
<keyword evidence="1" id="KW-0472">Membrane</keyword>
<sequence length="306" mass="33622">MNAISMFRTGFTLLRLIAVLFSSFAAIITTMLPLYLYYSFPLSDLLRILSLLLLGTILIHGFLTHVLNDYMDSISGTDTHSPGILSGGSGVVRSGQMTTDTLRSIGRVSIAAVLISILAFLILGYVKIAVLLAIGLYSAVAYSLPSLRFSYYPLLGEWVATFPAVYFIGLGGVWLLMDQPPVWAVQNAMIVSIFCLAWIMVHHIPDRYADEQATPAKVTSVVWMKRTFGDTYSRFPAILYFAMAASLALWLGTERMTAALGILILSIVSILIVINLKIEDPEQVSNGEKQLLILTMVAAIWLGIFI</sequence>
<dbReference type="AlphaFoldDB" id="A0A1G8S463"/>
<dbReference type="EMBL" id="FNEV01000003">
    <property type="protein sequence ID" value="SDJ24003.1"/>
    <property type="molecule type" value="Genomic_DNA"/>
</dbReference>
<name>A0A1G8S463_9BACI</name>
<feature type="transmembrane region" description="Helical" evidence="1">
    <location>
        <begin position="290"/>
        <end position="305"/>
    </location>
</feature>